<evidence type="ECO:0000256" key="8">
    <source>
        <dbReference type="ARBA" id="ARBA00022737"/>
    </source>
</evidence>
<proteinExistence type="inferred from homology"/>
<protein>
    <recommendedName>
        <fullName evidence="5">Probable UDP-N-acetylglucosamine--peptide N-acetylglucosaminyltransferase SPINDLY</fullName>
        <ecNumber evidence="4">2.4.1.255</ecNumber>
    </recommendedName>
</protein>
<evidence type="ECO:0000256" key="4">
    <source>
        <dbReference type="ARBA" id="ARBA00011970"/>
    </source>
</evidence>
<dbReference type="SMART" id="SM00671">
    <property type="entry name" value="SEL1"/>
    <property type="match status" value="5"/>
</dbReference>
<dbReference type="EMBL" id="GIBP01000636">
    <property type="protein sequence ID" value="NDV29605.1"/>
    <property type="molecule type" value="Transcribed_RNA"/>
</dbReference>
<reference evidence="14" key="1">
    <citation type="journal article" date="2020" name="J. Eukaryot. Microbiol.">
        <title>De novo Sequencing, Assembly and Annotation of the Transcriptome for the Free-Living Testate Amoeba Arcella intermedia.</title>
        <authorList>
            <person name="Ribeiro G.M."/>
            <person name="Porfirio-Sousa A.L."/>
            <person name="Maurer-Alcala X.X."/>
            <person name="Katz L.A."/>
            <person name="Lahr D.J.G."/>
        </authorList>
    </citation>
    <scope>NUCLEOTIDE SEQUENCE</scope>
</reference>
<dbReference type="Pfam" id="PF13432">
    <property type="entry name" value="TPR_16"/>
    <property type="match status" value="1"/>
</dbReference>
<dbReference type="GO" id="GO:0097363">
    <property type="term" value="F:protein O-acetylglucosaminyltransferase activity"/>
    <property type="evidence" value="ECO:0007669"/>
    <property type="project" value="UniProtKB-EC"/>
</dbReference>
<comment type="subcellular location">
    <subcellularLocation>
        <location evidence="1">Nucleus</location>
    </subcellularLocation>
</comment>
<dbReference type="PROSITE" id="PS50293">
    <property type="entry name" value="TPR_REGION"/>
    <property type="match status" value="3"/>
</dbReference>
<comment type="pathway">
    <text evidence="2">Protein modification; protein glycosylation.</text>
</comment>
<dbReference type="InterPro" id="IPR019734">
    <property type="entry name" value="TPR_rpt"/>
</dbReference>
<evidence type="ECO:0000259" key="13">
    <source>
        <dbReference type="Pfam" id="PF13844"/>
    </source>
</evidence>
<dbReference type="SUPFAM" id="SSF48452">
    <property type="entry name" value="TPR-like"/>
    <property type="match status" value="3"/>
</dbReference>
<evidence type="ECO:0000256" key="1">
    <source>
        <dbReference type="ARBA" id="ARBA00004123"/>
    </source>
</evidence>
<evidence type="ECO:0000256" key="12">
    <source>
        <dbReference type="PROSITE-ProRule" id="PRU00339"/>
    </source>
</evidence>
<dbReference type="PROSITE" id="PS50005">
    <property type="entry name" value="TPR"/>
    <property type="match status" value="7"/>
</dbReference>
<keyword evidence="10" id="KW-0939">Gibberellin signaling pathway</keyword>
<evidence type="ECO:0000256" key="10">
    <source>
        <dbReference type="ARBA" id="ARBA00022941"/>
    </source>
</evidence>
<evidence type="ECO:0000256" key="5">
    <source>
        <dbReference type="ARBA" id="ARBA00019143"/>
    </source>
</evidence>
<evidence type="ECO:0000256" key="6">
    <source>
        <dbReference type="ARBA" id="ARBA00022676"/>
    </source>
</evidence>
<feature type="repeat" description="TPR" evidence="12">
    <location>
        <begin position="167"/>
        <end position="200"/>
    </location>
</feature>
<keyword evidence="11" id="KW-0539">Nucleus</keyword>
<dbReference type="GO" id="GO:0005634">
    <property type="term" value="C:nucleus"/>
    <property type="evidence" value="ECO:0007669"/>
    <property type="project" value="UniProtKB-SubCell"/>
</dbReference>
<keyword evidence="6" id="KW-0328">Glycosyltransferase</keyword>
<feature type="repeat" description="TPR" evidence="12">
    <location>
        <begin position="25"/>
        <end position="58"/>
    </location>
</feature>
<dbReference type="InterPro" id="IPR011990">
    <property type="entry name" value="TPR-like_helical_dom_sf"/>
</dbReference>
<dbReference type="InterPro" id="IPR051939">
    <property type="entry name" value="Glycosyltr_41/O-GlcNAc_trsf"/>
</dbReference>
<sequence>MLLPRNLIKSIELFDEVLKHQPDNLEALYQKGLCSLSLGKTEEAYSFVSKALEIAPNDCATLIAMSIVYKTKDLYKSVKYLRRAIKCDPSSLVAKQTISVVLTDLGTLRKVSGHPEEGLKYYLEALSHVDTYAPAWYNIGIIHAERNDYHKAMSYFQKAIEYHPRYSEAYSNMGVVLKELGKNREAIQYYQKALNINPNIPLAKFNISLALSDLATQIKLQGNLKEAKSLYKQALFYNHRCWNATYNLAVIFSEEGRMDRALYYYHLTLEFNPECAIAYNNMGVIEKNLGNFEMAIKYYKKALEINPKIVQTLNNLGTLYMMQGLIEESYHYLKRAVEEDSSYVEAYNNIGILCRDEADIEKALYYYQKCIQLDPHTRNAGHNQLLTYNYLPDFDPELQYKIHDEWARRFSASYKQYNTYNNSKQPNKTLKIGYISPDFFVHSVSYFIECMLKHYDKGYFQVFCYSNVARPDSKTEKFQGYVDKWRKVDGVNSCKVAEWIREDGIDILIELAGHTAGNRLDVMAHKPAPIQITWIGYPNTTGLKTIDYRFTDETADPVNTVQKFSEKLIRLPNCFLCYTPIDDPPPISPLPYLNNGFITFGSFNNLAKMTPLAFATWAEILKAVPKSRLVLKSKSFISPSVRSKILKIFTQHGLDTHQVDLLPLTSRTLDHLSSYALMDFSLDTFPYAGTTTTCEALFMGVPVITLLGGGFAGKGPHAGNVGVTLLKRIQGMEEFICESVKDYINTAVKLAGNIPLLVELRAGLRGRLLESSLCDGKNFCKDVESEYRNLWRQWCQ</sequence>
<dbReference type="InterPro" id="IPR006597">
    <property type="entry name" value="Sel1-like"/>
</dbReference>
<dbReference type="SMART" id="SM00028">
    <property type="entry name" value="TPR"/>
    <property type="match status" value="9"/>
</dbReference>
<keyword evidence="7" id="KW-0808">Transferase</keyword>
<evidence type="ECO:0000256" key="3">
    <source>
        <dbReference type="ARBA" id="ARBA00005386"/>
    </source>
</evidence>
<feature type="repeat" description="TPR" evidence="12">
    <location>
        <begin position="242"/>
        <end position="275"/>
    </location>
</feature>
<dbReference type="InterPro" id="IPR029489">
    <property type="entry name" value="OGT/SEC/SPY_C"/>
</dbReference>
<evidence type="ECO:0000313" key="14">
    <source>
        <dbReference type="EMBL" id="NDV29605.1"/>
    </source>
</evidence>
<dbReference type="Pfam" id="PF00515">
    <property type="entry name" value="TPR_1"/>
    <property type="match status" value="4"/>
</dbReference>
<dbReference type="EC" id="2.4.1.255" evidence="4"/>
<dbReference type="UniPathway" id="UPA00378"/>
<evidence type="ECO:0000256" key="2">
    <source>
        <dbReference type="ARBA" id="ARBA00004922"/>
    </source>
</evidence>
<dbReference type="GO" id="GO:0009740">
    <property type="term" value="P:gibberellic acid mediated signaling pathway"/>
    <property type="evidence" value="ECO:0007669"/>
    <property type="project" value="UniProtKB-KW"/>
</dbReference>
<dbReference type="AlphaFoldDB" id="A0A6B2KYC6"/>
<feature type="domain" description="O-GlcNAc transferase C-terminal" evidence="13">
    <location>
        <begin position="416"/>
        <end position="576"/>
    </location>
</feature>
<accession>A0A6B2KYC6</accession>
<organism evidence="14">
    <name type="scientific">Arcella intermedia</name>
    <dbReference type="NCBI Taxonomy" id="1963864"/>
    <lineage>
        <taxon>Eukaryota</taxon>
        <taxon>Amoebozoa</taxon>
        <taxon>Tubulinea</taxon>
        <taxon>Elardia</taxon>
        <taxon>Arcellinida</taxon>
        <taxon>Sphaerothecina</taxon>
        <taxon>Arcellidae</taxon>
        <taxon>Arcella</taxon>
    </lineage>
</organism>
<evidence type="ECO:0000256" key="11">
    <source>
        <dbReference type="ARBA" id="ARBA00023242"/>
    </source>
</evidence>
<feature type="domain" description="O-GlcNAc transferase C-terminal" evidence="13">
    <location>
        <begin position="594"/>
        <end position="782"/>
    </location>
</feature>
<dbReference type="PANTHER" id="PTHR44835">
    <property type="entry name" value="UDP-N-ACETYLGLUCOSAMINE--PEPTIDE N-ACETYLGLUCOSAMINYLTRANSFERASE SPINDLY-RELATED"/>
    <property type="match status" value="1"/>
</dbReference>
<feature type="repeat" description="TPR" evidence="12">
    <location>
        <begin position="344"/>
        <end position="377"/>
    </location>
</feature>
<name>A0A6B2KYC6_9EUKA</name>
<comment type="similarity">
    <text evidence="3">Belongs to the glycosyltransferase 41 family. O-GlcNAc transferase subfamily.</text>
</comment>
<dbReference type="Gene3D" id="1.25.40.10">
    <property type="entry name" value="Tetratricopeptide repeat domain"/>
    <property type="match status" value="4"/>
</dbReference>
<keyword evidence="9 12" id="KW-0802">TPR repeat</keyword>
<feature type="repeat" description="TPR" evidence="12">
    <location>
        <begin position="133"/>
        <end position="166"/>
    </location>
</feature>
<dbReference type="Gene3D" id="3.40.50.11380">
    <property type="match status" value="1"/>
</dbReference>
<dbReference type="Pfam" id="PF13844">
    <property type="entry name" value="Glyco_transf_41"/>
    <property type="match status" value="2"/>
</dbReference>
<dbReference type="SUPFAM" id="SSF53756">
    <property type="entry name" value="UDP-Glycosyltransferase/glycogen phosphorylase"/>
    <property type="match status" value="1"/>
</dbReference>
<evidence type="ECO:0000256" key="7">
    <source>
        <dbReference type="ARBA" id="ARBA00022679"/>
    </source>
</evidence>
<dbReference type="Pfam" id="PF13181">
    <property type="entry name" value="TPR_8"/>
    <property type="match status" value="1"/>
</dbReference>
<feature type="repeat" description="TPR" evidence="12">
    <location>
        <begin position="310"/>
        <end position="343"/>
    </location>
</feature>
<keyword evidence="8" id="KW-0677">Repeat</keyword>
<evidence type="ECO:0000256" key="9">
    <source>
        <dbReference type="ARBA" id="ARBA00022803"/>
    </source>
</evidence>
<dbReference type="PANTHER" id="PTHR44835:SF1">
    <property type="entry name" value="PROTEIN O-GLCNAC TRANSFERASE"/>
    <property type="match status" value="1"/>
</dbReference>
<dbReference type="Gene3D" id="3.40.50.2000">
    <property type="entry name" value="Glycogen Phosphorylase B"/>
    <property type="match status" value="1"/>
</dbReference>
<feature type="repeat" description="TPR" evidence="12">
    <location>
        <begin position="276"/>
        <end position="309"/>
    </location>
</feature>